<geneLocation type="mitochondrion" evidence="1"/>
<evidence type="ECO:0000313" key="2">
    <source>
        <dbReference type="Proteomes" id="UP000290189"/>
    </source>
</evidence>
<name>A0A3P3XZI9_PLABS</name>
<accession>A0A3P3XZI9</accession>
<organism evidence="1 2">
    <name type="scientific">Plasmodiophora brassicae</name>
    <name type="common">Clubroot disease agent</name>
    <dbReference type="NCBI Taxonomy" id="37360"/>
    <lineage>
        <taxon>Eukaryota</taxon>
        <taxon>Sar</taxon>
        <taxon>Rhizaria</taxon>
        <taxon>Endomyxa</taxon>
        <taxon>Phytomyxea</taxon>
        <taxon>Plasmodiophorida</taxon>
        <taxon>Plasmodiophoridae</taxon>
        <taxon>Plasmodiophora</taxon>
    </lineage>
</organism>
<dbReference type="AlphaFoldDB" id="A0A3P3XZI9"/>
<sequence length="239" mass="26483">MAADPMAAVPKSMAHDQRIVPKLQLQWTARGPALSQSGRSLRTRLHWIVLLVGGRQQPVSRQIASKSGTSIAGDFKPLSFLPGAVARHRQTLPIKSHGCGRRSVRRRVKEISALHKQWSVSMLMGVVVLLGACMSTPALNETKAASDEPTNPYLVRASLDNLRVVQDTLDGLPTLKDPPESLDGFLIDDAVWVSVDRWFDLIDQRENLEQLIADHSCTDEDRAKYGDQLAKVQEQLDHL</sequence>
<dbReference type="Proteomes" id="UP000290189">
    <property type="component" value="Unassembled WGS sequence"/>
</dbReference>
<protein>
    <submittedName>
        <fullName evidence="1">Uncharacterized protein</fullName>
    </submittedName>
</protein>
<keyword evidence="1" id="KW-0496">Mitochondrion</keyword>
<evidence type="ECO:0000313" key="1">
    <source>
        <dbReference type="EMBL" id="SPQ93295.1"/>
    </source>
</evidence>
<reference evidence="1 2" key="1">
    <citation type="submission" date="2018-03" db="EMBL/GenBank/DDBJ databases">
        <authorList>
            <person name="Fogelqvist J."/>
        </authorList>
    </citation>
    <scope>NUCLEOTIDE SEQUENCE [LARGE SCALE GENOMIC DNA]</scope>
</reference>
<dbReference type="EMBL" id="OVEO01000001">
    <property type="protein sequence ID" value="SPQ93295.1"/>
    <property type="molecule type" value="Genomic_DNA"/>
</dbReference>
<proteinExistence type="predicted"/>
<gene>
    <name evidence="1" type="ORF">PLBR_LOCUS510</name>
</gene>